<evidence type="ECO:0000256" key="1">
    <source>
        <dbReference type="SAM" id="MobiDB-lite"/>
    </source>
</evidence>
<dbReference type="Proteomes" id="UP000198253">
    <property type="component" value="Chromosome I"/>
</dbReference>
<dbReference type="InParanoid" id="A0A1C4ZPL4"/>
<feature type="compositionally biased region" description="Gly residues" evidence="1">
    <location>
        <begin position="29"/>
        <end position="43"/>
    </location>
</feature>
<dbReference type="GO" id="GO:0016746">
    <property type="term" value="F:acyltransferase activity"/>
    <property type="evidence" value="ECO:0007669"/>
    <property type="project" value="InterPro"/>
</dbReference>
<dbReference type="InterPro" id="IPR016039">
    <property type="entry name" value="Thiolase-like"/>
</dbReference>
<feature type="region of interest" description="Disordered" evidence="1">
    <location>
        <begin position="1"/>
        <end position="43"/>
    </location>
</feature>
<sequence>MSAATTGTSAATTGMSATTTGTATATAGPAGGGPGGRRTGAGPGRLRVLAEARWPEPGDSAPPTVPGFVHSTFPPLVVAVADRCLTRRHGDAPAPPPVGARTAVLLVSASGDRASAAHVHDTVAAGGRPGPLFFFQSVPNSVAGHVAARWGLGGPVVCLSPTADPRADGTAEADLLLHDGDADEALLVLIEQTADGDHAVAVLLGQGETECVPGDFADGSPPTS</sequence>
<accession>A0A1C4ZPL4</accession>
<gene>
    <name evidence="2" type="ORF">GA0070618_5560</name>
</gene>
<evidence type="ECO:0000313" key="2">
    <source>
        <dbReference type="EMBL" id="SCF34832.1"/>
    </source>
</evidence>
<evidence type="ECO:0000313" key="3">
    <source>
        <dbReference type="Proteomes" id="UP000198253"/>
    </source>
</evidence>
<name>A0A1C4ZPL4_MICEC</name>
<organism evidence="2 3">
    <name type="scientific">Micromonospora echinospora</name>
    <name type="common">Micromonospora purpurea</name>
    <dbReference type="NCBI Taxonomy" id="1877"/>
    <lineage>
        <taxon>Bacteria</taxon>
        <taxon>Bacillati</taxon>
        <taxon>Actinomycetota</taxon>
        <taxon>Actinomycetes</taxon>
        <taxon>Micromonosporales</taxon>
        <taxon>Micromonosporaceae</taxon>
        <taxon>Micromonospora</taxon>
    </lineage>
</organism>
<dbReference type="Gene3D" id="3.40.47.10">
    <property type="match status" value="1"/>
</dbReference>
<protein>
    <recommendedName>
        <fullName evidence="4">Beta-ketoacyl synthase, N-terminal domain</fullName>
    </recommendedName>
</protein>
<feature type="compositionally biased region" description="Low complexity" evidence="1">
    <location>
        <begin position="1"/>
        <end position="28"/>
    </location>
</feature>
<proteinExistence type="predicted"/>
<evidence type="ECO:0008006" key="4">
    <source>
        <dbReference type="Google" id="ProtNLM"/>
    </source>
</evidence>
<dbReference type="EMBL" id="LT607413">
    <property type="protein sequence ID" value="SCF34832.1"/>
    <property type="molecule type" value="Genomic_DNA"/>
</dbReference>
<dbReference type="SUPFAM" id="SSF53901">
    <property type="entry name" value="Thiolase-like"/>
    <property type="match status" value="1"/>
</dbReference>
<keyword evidence="3" id="KW-1185">Reference proteome</keyword>
<reference evidence="3" key="1">
    <citation type="submission" date="2016-06" db="EMBL/GenBank/DDBJ databases">
        <authorList>
            <person name="Varghese N."/>
            <person name="Submissions Spin"/>
        </authorList>
    </citation>
    <scope>NUCLEOTIDE SEQUENCE [LARGE SCALE GENOMIC DNA]</scope>
    <source>
        <strain evidence="3">DSM 43816</strain>
    </source>
</reference>
<dbReference type="AlphaFoldDB" id="A0A1C4ZPL4"/>